<feature type="region of interest" description="Disordered" evidence="8">
    <location>
        <begin position="1"/>
        <end position="53"/>
    </location>
</feature>
<evidence type="ECO:0000256" key="2">
    <source>
        <dbReference type="ARBA" id="ARBA00009773"/>
    </source>
</evidence>
<comment type="similarity">
    <text evidence="2">Belongs to the autoinducer-2 exporter (AI-2E) (TC 2.A.86) family.</text>
</comment>
<dbReference type="Pfam" id="PF01594">
    <property type="entry name" value="AI-2E_transport"/>
    <property type="match status" value="1"/>
</dbReference>
<keyword evidence="5" id="KW-0812">Transmembrane</keyword>
<dbReference type="PANTHER" id="PTHR21716">
    <property type="entry name" value="TRANSMEMBRANE PROTEIN"/>
    <property type="match status" value="1"/>
</dbReference>
<proteinExistence type="inferred from homology"/>
<keyword evidence="10" id="KW-1185">Reference proteome</keyword>
<dbReference type="PANTHER" id="PTHR21716:SF53">
    <property type="entry name" value="PERMEASE PERM-RELATED"/>
    <property type="match status" value="1"/>
</dbReference>
<dbReference type="Proteomes" id="UP000216300">
    <property type="component" value="Unassembled WGS sequence"/>
</dbReference>
<reference evidence="9 10" key="1">
    <citation type="submission" date="2017-07" db="EMBL/GenBank/DDBJ databases">
        <title>Draft whole genome sequences of clinical Proprionibacteriaceae strains.</title>
        <authorList>
            <person name="Bernier A.-M."/>
            <person name="Bernard K."/>
            <person name="Domingo M.-C."/>
        </authorList>
    </citation>
    <scope>NUCLEOTIDE SEQUENCE [LARGE SCALE GENOMIC DNA]</scope>
    <source>
        <strain evidence="9 10">NML 150081</strain>
    </source>
</reference>
<keyword evidence="4" id="KW-1003">Cell membrane</keyword>
<evidence type="ECO:0000256" key="7">
    <source>
        <dbReference type="ARBA" id="ARBA00023136"/>
    </source>
</evidence>
<protein>
    <submittedName>
        <fullName evidence="9">AI-2E family transporter</fullName>
    </submittedName>
</protein>
<comment type="caution">
    <text evidence="9">The sequence shown here is derived from an EMBL/GenBank/DDBJ whole genome shotgun (WGS) entry which is preliminary data.</text>
</comment>
<evidence type="ECO:0000256" key="5">
    <source>
        <dbReference type="ARBA" id="ARBA00022692"/>
    </source>
</evidence>
<keyword evidence="6" id="KW-1133">Transmembrane helix</keyword>
<accession>A0A255EHE3</accession>
<sequence length="398" mass="42078">MTDPATPDAAEPSGGKAGRGLLSRLRRTARNVVQPPQPAPVSAAAPPPSMSEPSNRLLQMSPFAFGFFACAGGLLAIGLAQGLLQISSIVVTIILSLFLALGMNPAVEFVTRRGLPRLVGVLMVSVAFLAIVAAIIWSLIPIVADQVDALIVNVPGYIQNLQSNPAFAELEARYGIISMATTAATQSLRPDVLFGGLVGAGRILFDTVFSTVITIVLTLYFLTSLPAIKQQAYRLSPASKRPRGRYLADQMFERIGSYLSGMFFVASLSGVCSFIFLNFVGMGEYALALACVVAALAFIPLIGNPVSMIIVTLVALTQGITTGIFCLIYFLIYQQIEAYGIIPRVFQRSVNVPGAVVVIAALVGGSLLGVIGAVLAIPSAAVLLLLYREVLLPRLDHS</sequence>
<keyword evidence="3" id="KW-0813">Transport</keyword>
<evidence type="ECO:0000256" key="4">
    <source>
        <dbReference type="ARBA" id="ARBA00022475"/>
    </source>
</evidence>
<dbReference type="GO" id="GO:0005886">
    <property type="term" value="C:plasma membrane"/>
    <property type="evidence" value="ECO:0007669"/>
    <property type="project" value="UniProtKB-SubCell"/>
</dbReference>
<dbReference type="EMBL" id="NMVJ01000006">
    <property type="protein sequence ID" value="OYN90964.1"/>
    <property type="molecule type" value="Genomic_DNA"/>
</dbReference>
<evidence type="ECO:0000256" key="8">
    <source>
        <dbReference type="SAM" id="MobiDB-lite"/>
    </source>
</evidence>
<evidence type="ECO:0000313" key="10">
    <source>
        <dbReference type="Proteomes" id="UP000216300"/>
    </source>
</evidence>
<dbReference type="AlphaFoldDB" id="A0A255EHE3"/>
<gene>
    <name evidence="9" type="ORF">CGZ91_05660</name>
</gene>
<keyword evidence="7" id="KW-0472">Membrane</keyword>
<evidence type="ECO:0000313" key="9">
    <source>
        <dbReference type="EMBL" id="OYN90964.1"/>
    </source>
</evidence>
<dbReference type="GO" id="GO:0055085">
    <property type="term" value="P:transmembrane transport"/>
    <property type="evidence" value="ECO:0007669"/>
    <property type="project" value="TreeGrafter"/>
</dbReference>
<evidence type="ECO:0000256" key="6">
    <source>
        <dbReference type="ARBA" id="ARBA00022989"/>
    </source>
</evidence>
<organism evidence="9 10">
    <name type="scientific">Parenemella sanctibonifatiensis</name>
    <dbReference type="NCBI Taxonomy" id="2016505"/>
    <lineage>
        <taxon>Bacteria</taxon>
        <taxon>Bacillati</taxon>
        <taxon>Actinomycetota</taxon>
        <taxon>Actinomycetes</taxon>
        <taxon>Propionibacteriales</taxon>
        <taxon>Propionibacteriaceae</taxon>
        <taxon>Parenemella</taxon>
    </lineage>
</organism>
<name>A0A255EHE3_9ACTN</name>
<feature type="compositionally biased region" description="Pro residues" evidence="8">
    <location>
        <begin position="35"/>
        <end position="50"/>
    </location>
</feature>
<comment type="subcellular location">
    <subcellularLocation>
        <location evidence="1">Cell membrane</location>
        <topology evidence="1">Multi-pass membrane protein</topology>
    </subcellularLocation>
</comment>
<evidence type="ECO:0000256" key="1">
    <source>
        <dbReference type="ARBA" id="ARBA00004651"/>
    </source>
</evidence>
<evidence type="ECO:0000256" key="3">
    <source>
        <dbReference type="ARBA" id="ARBA00022448"/>
    </source>
</evidence>
<dbReference type="InterPro" id="IPR002549">
    <property type="entry name" value="AI-2E-like"/>
</dbReference>